<dbReference type="GO" id="GO:0016020">
    <property type="term" value="C:membrane"/>
    <property type="evidence" value="ECO:0007669"/>
    <property type="project" value="UniProtKB-SubCell"/>
</dbReference>
<evidence type="ECO:0000256" key="5">
    <source>
        <dbReference type="SAM" id="Phobius"/>
    </source>
</evidence>
<protein>
    <recommendedName>
        <fullName evidence="8">Major facilitator superfamily (MFS) profile domain-containing protein</fullName>
    </recommendedName>
</protein>
<dbReference type="Proteomes" id="UP001497482">
    <property type="component" value="Chromosome 12"/>
</dbReference>
<feature type="transmembrane region" description="Helical" evidence="5">
    <location>
        <begin position="318"/>
        <end position="337"/>
    </location>
</feature>
<dbReference type="GO" id="GO:0022857">
    <property type="term" value="F:transmembrane transporter activity"/>
    <property type="evidence" value="ECO:0007669"/>
    <property type="project" value="InterPro"/>
</dbReference>
<evidence type="ECO:0000256" key="2">
    <source>
        <dbReference type="ARBA" id="ARBA00022692"/>
    </source>
</evidence>
<dbReference type="Gene3D" id="1.20.1250.20">
    <property type="entry name" value="MFS general substrate transporter like domains"/>
    <property type="match status" value="1"/>
</dbReference>
<dbReference type="PANTHER" id="PTHR24064">
    <property type="entry name" value="SOLUTE CARRIER FAMILY 22 MEMBER"/>
    <property type="match status" value="1"/>
</dbReference>
<reference evidence="6 7" key="1">
    <citation type="submission" date="2024-04" db="EMBL/GenBank/DDBJ databases">
        <authorList>
            <person name="Waldvogel A.-M."/>
            <person name="Schoenle A."/>
        </authorList>
    </citation>
    <scope>NUCLEOTIDE SEQUENCE [LARGE SCALE GENOMIC DNA]</scope>
</reference>
<feature type="transmembrane region" description="Helical" evidence="5">
    <location>
        <begin position="349"/>
        <end position="368"/>
    </location>
</feature>
<dbReference type="InterPro" id="IPR005828">
    <property type="entry name" value="MFS_sugar_transport-like"/>
</dbReference>
<evidence type="ECO:0000256" key="1">
    <source>
        <dbReference type="ARBA" id="ARBA00004141"/>
    </source>
</evidence>
<accession>A0AAV2JDV4</accession>
<gene>
    <name evidence="6" type="ORF">KC01_LOCUS7238</name>
</gene>
<organism evidence="6 7">
    <name type="scientific">Knipowitschia caucasica</name>
    <name type="common">Caucasian dwarf goby</name>
    <name type="synonym">Pomatoschistus caucasicus</name>
    <dbReference type="NCBI Taxonomy" id="637954"/>
    <lineage>
        <taxon>Eukaryota</taxon>
        <taxon>Metazoa</taxon>
        <taxon>Chordata</taxon>
        <taxon>Craniata</taxon>
        <taxon>Vertebrata</taxon>
        <taxon>Euteleostomi</taxon>
        <taxon>Actinopterygii</taxon>
        <taxon>Neopterygii</taxon>
        <taxon>Teleostei</taxon>
        <taxon>Neoteleostei</taxon>
        <taxon>Acanthomorphata</taxon>
        <taxon>Gobiaria</taxon>
        <taxon>Gobiiformes</taxon>
        <taxon>Gobioidei</taxon>
        <taxon>Gobiidae</taxon>
        <taxon>Gobiinae</taxon>
        <taxon>Knipowitschia</taxon>
    </lineage>
</organism>
<feature type="transmembrane region" description="Helical" evidence="5">
    <location>
        <begin position="289"/>
        <end position="312"/>
    </location>
</feature>
<evidence type="ECO:0000256" key="3">
    <source>
        <dbReference type="ARBA" id="ARBA00022989"/>
    </source>
</evidence>
<keyword evidence="2 5" id="KW-0812">Transmembrane</keyword>
<dbReference type="InterPro" id="IPR036259">
    <property type="entry name" value="MFS_trans_sf"/>
</dbReference>
<dbReference type="AlphaFoldDB" id="A0AAV2JDV4"/>
<evidence type="ECO:0008006" key="8">
    <source>
        <dbReference type="Google" id="ProtNLM"/>
    </source>
</evidence>
<sequence>MTTFDLGAFVAEPTSDVLDSCRKVDLLEIARHYEIPVSVTLRVGELREAVLAGLVASEVLVLPKSSNLEQGVTAGGAVASPVRLGESADSPQPPVGSPEVLFGEAEEKSFILSGVLPLGPQTDCHLSTVVKGIGLSYVPAPLHNVYIESNLVSGVFPVAVRDQVPIDGVEFIMGKDIAGGEVYPSPEVVSRPILSTGKDEVAEEHPEMSSGCVLTRAQSNKLAEERGDVDLCDSVLAPVFSGVRAPPCGRPDDHARTMASRGKSTTAMSPPLTSDALIGAQKFGRRSMLLVSLVLSTVMSAASAFSTSYVMFAVTRALSGAALSGLSIIGVVLGIEWTDVKHKTFTGTVRSLSWSAGSMVLALMAFLVRDWRHLTIAVTAPCVLGLLCCWWLPESARWLLANGRTEDARRFLVRCLVRPQSRD</sequence>
<dbReference type="Pfam" id="PF00083">
    <property type="entry name" value="Sugar_tr"/>
    <property type="match status" value="1"/>
</dbReference>
<dbReference type="EMBL" id="OZ035834">
    <property type="protein sequence ID" value="CAL1575729.1"/>
    <property type="molecule type" value="Genomic_DNA"/>
</dbReference>
<keyword evidence="4 5" id="KW-0472">Membrane</keyword>
<dbReference type="SUPFAM" id="SSF103473">
    <property type="entry name" value="MFS general substrate transporter"/>
    <property type="match status" value="1"/>
</dbReference>
<keyword evidence="3 5" id="KW-1133">Transmembrane helix</keyword>
<name>A0AAV2JDV4_KNICA</name>
<evidence type="ECO:0000313" key="6">
    <source>
        <dbReference type="EMBL" id="CAL1575729.1"/>
    </source>
</evidence>
<evidence type="ECO:0000256" key="4">
    <source>
        <dbReference type="ARBA" id="ARBA00023136"/>
    </source>
</evidence>
<proteinExistence type="predicted"/>
<keyword evidence="7" id="KW-1185">Reference proteome</keyword>
<evidence type="ECO:0000313" key="7">
    <source>
        <dbReference type="Proteomes" id="UP001497482"/>
    </source>
</evidence>
<comment type="subcellular location">
    <subcellularLocation>
        <location evidence="1">Membrane</location>
        <topology evidence="1">Multi-pass membrane protein</topology>
    </subcellularLocation>
</comment>